<evidence type="ECO:0000313" key="13">
    <source>
        <dbReference type="EMBL" id="TWE12999.1"/>
    </source>
</evidence>
<name>A0A561EBM4_9MICO</name>
<dbReference type="GO" id="GO:0035999">
    <property type="term" value="P:tetrahydrofolate interconversion"/>
    <property type="evidence" value="ECO:0007669"/>
    <property type="project" value="UniProtKB-UniPathway"/>
</dbReference>
<organism evidence="13 14">
    <name type="scientific">Rudaeicoccus suwonensis</name>
    <dbReference type="NCBI Taxonomy" id="657409"/>
    <lineage>
        <taxon>Bacteria</taxon>
        <taxon>Bacillati</taxon>
        <taxon>Actinomycetota</taxon>
        <taxon>Actinomycetes</taxon>
        <taxon>Micrococcales</taxon>
        <taxon>Dermacoccaceae</taxon>
        <taxon>Rudaeicoccus</taxon>
    </lineage>
</organism>
<dbReference type="EC" id="1.5.1.54" evidence="12"/>
<proteinExistence type="inferred from homology"/>
<evidence type="ECO:0000256" key="12">
    <source>
        <dbReference type="RuleBase" id="RU003862"/>
    </source>
</evidence>
<dbReference type="PANTHER" id="PTHR45754:SF3">
    <property type="entry name" value="METHYLENETETRAHYDROFOLATE REDUCTASE (NADPH)"/>
    <property type="match status" value="1"/>
</dbReference>
<comment type="caution">
    <text evidence="13">The sequence shown here is derived from an EMBL/GenBank/DDBJ whole genome shotgun (WGS) entry which is preliminary data.</text>
</comment>
<dbReference type="InterPro" id="IPR004620">
    <property type="entry name" value="MTHF_reductase_bac"/>
</dbReference>
<reference evidence="13 14" key="1">
    <citation type="submission" date="2019-06" db="EMBL/GenBank/DDBJ databases">
        <title>Sequencing the genomes of 1000 actinobacteria strains.</title>
        <authorList>
            <person name="Klenk H.-P."/>
        </authorList>
    </citation>
    <scope>NUCLEOTIDE SEQUENCE [LARGE SCALE GENOMIC DNA]</scope>
    <source>
        <strain evidence="13 14">DSM 19560</strain>
    </source>
</reference>
<sequence>MSTPSRGPRRTIPELLADDGPSFSFEFMPPRSEKGEDLLWDSIRRLERLSPTFVSVTYGAGGSTRDRTIRITGRIEQETTLTTMAHLTCVGSSVAQLRQIVGEYAAVGIRNVLALRGDPPGGPGGVWTAHPEGLDHADKLVHLVQSLGDFTVGVAAFPDRHPESVDLEMDADVLVRKADAGAEFAITQMVTDVDAYLRLRDLVDRRGCAMPIIPGLLPVTAAGQLQRLTELNGQPVAADVVRRIDAVGDDAAAVREVGIAICTEHASRLLREGAPGLHFITMNKSTATIEVFDNLHVPAV</sequence>
<dbReference type="Pfam" id="PF02219">
    <property type="entry name" value="MTHFR"/>
    <property type="match status" value="1"/>
</dbReference>
<evidence type="ECO:0000313" key="14">
    <source>
        <dbReference type="Proteomes" id="UP000318297"/>
    </source>
</evidence>
<dbReference type="NCBIfam" id="TIGR00676">
    <property type="entry name" value="fadh2"/>
    <property type="match status" value="1"/>
</dbReference>
<evidence type="ECO:0000256" key="4">
    <source>
        <dbReference type="ARBA" id="ARBA00022605"/>
    </source>
</evidence>
<evidence type="ECO:0000256" key="11">
    <source>
        <dbReference type="ARBA" id="ARBA00048628"/>
    </source>
</evidence>
<evidence type="ECO:0000256" key="7">
    <source>
        <dbReference type="ARBA" id="ARBA00023002"/>
    </source>
</evidence>
<dbReference type="CDD" id="cd00537">
    <property type="entry name" value="MTHFR"/>
    <property type="match status" value="1"/>
</dbReference>
<comment type="cofactor">
    <cofactor evidence="1 12">
        <name>FAD</name>
        <dbReference type="ChEBI" id="CHEBI:57692"/>
    </cofactor>
</comment>
<protein>
    <recommendedName>
        <fullName evidence="12">Methylenetetrahydrofolate reductase</fullName>
        <ecNumber evidence="12">1.5.1.54</ecNumber>
    </recommendedName>
</protein>
<dbReference type="PANTHER" id="PTHR45754">
    <property type="entry name" value="METHYLENETETRAHYDROFOLATE REDUCTASE"/>
    <property type="match status" value="1"/>
</dbReference>
<dbReference type="InterPro" id="IPR003171">
    <property type="entry name" value="Mehydrof_redctse-like"/>
</dbReference>
<dbReference type="AlphaFoldDB" id="A0A561EBM4"/>
<dbReference type="UniPathway" id="UPA00193"/>
<dbReference type="OrthoDB" id="9812555at2"/>
<dbReference type="RefSeq" id="WP_145227416.1">
    <property type="nucleotide sequence ID" value="NZ_VIVQ01000001.1"/>
</dbReference>
<dbReference type="EMBL" id="VIVQ01000001">
    <property type="protein sequence ID" value="TWE12999.1"/>
    <property type="molecule type" value="Genomic_DNA"/>
</dbReference>
<comment type="pathway">
    <text evidence="10">Amino-acid biosynthesis; L-methionine biosynthesis via de novo pathway.</text>
</comment>
<comment type="pathway">
    <text evidence="2 12">One-carbon metabolism; tetrahydrofolate interconversion.</text>
</comment>
<dbReference type="InterPro" id="IPR029041">
    <property type="entry name" value="FAD-linked_oxidoreductase-like"/>
</dbReference>
<evidence type="ECO:0000256" key="9">
    <source>
        <dbReference type="ARBA" id="ARBA00023167"/>
    </source>
</evidence>
<evidence type="ECO:0000256" key="3">
    <source>
        <dbReference type="ARBA" id="ARBA00006743"/>
    </source>
</evidence>
<keyword evidence="8" id="KW-0520">NAD</keyword>
<keyword evidence="7 12" id="KW-0560">Oxidoreductase</keyword>
<evidence type="ECO:0000256" key="10">
    <source>
        <dbReference type="ARBA" id="ARBA00034478"/>
    </source>
</evidence>
<evidence type="ECO:0000256" key="2">
    <source>
        <dbReference type="ARBA" id="ARBA00004777"/>
    </source>
</evidence>
<evidence type="ECO:0000256" key="8">
    <source>
        <dbReference type="ARBA" id="ARBA00023027"/>
    </source>
</evidence>
<keyword evidence="4" id="KW-0028">Amino-acid biosynthesis</keyword>
<keyword evidence="6 12" id="KW-0274">FAD</keyword>
<dbReference type="GO" id="GO:0005829">
    <property type="term" value="C:cytosol"/>
    <property type="evidence" value="ECO:0007669"/>
    <property type="project" value="InterPro"/>
</dbReference>
<dbReference type="Gene3D" id="3.20.20.220">
    <property type="match status" value="1"/>
</dbReference>
<dbReference type="GO" id="GO:0106312">
    <property type="term" value="F:methylenetetrahydrofolate reductase (NADH) activity"/>
    <property type="evidence" value="ECO:0007669"/>
    <property type="project" value="UniProtKB-EC"/>
</dbReference>
<keyword evidence="9" id="KW-0486">Methionine biosynthesis</keyword>
<keyword evidence="14" id="KW-1185">Reference proteome</keyword>
<keyword evidence="5 12" id="KW-0285">Flavoprotein</keyword>
<gene>
    <name evidence="13" type="ORF">BKA23_1827</name>
</gene>
<dbReference type="Proteomes" id="UP000318297">
    <property type="component" value="Unassembled WGS sequence"/>
</dbReference>
<dbReference type="SUPFAM" id="SSF51730">
    <property type="entry name" value="FAD-linked oxidoreductase"/>
    <property type="match status" value="1"/>
</dbReference>
<dbReference type="GO" id="GO:0009086">
    <property type="term" value="P:methionine biosynthetic process"/>
    <property type="evidence" value="ECO:0007669"/>
    <property type="project" value="UniProtKB-KW"/>
</dbReference>
<evidence type="ECO:0000256" key="6">
    <source>
        <dbReference type="ARBA" id="ARBA00022827"/>
    </source>
</evidence>
<accession>A0A561EBM4</accession>
<dbReference type="GO" id="GO:0071949">
    <property type="term" value="F:FAD binding"/>
    <property type="evidence" value="ECO:0007669"/>
    <property type="project" value="TreeGrafter"/>
</dbReference>
<comment type="catalytic activity">
    <reaction evidence="11">
        <text>(6S)-5-methyl-5,6,7,8-tetrahydrofolate + NAD(+) = (6R)-5,10-methylene-5,6,7,8-tetrahydrofolate + NADH + H(+)</text>
        <dbReference type="Rhea" id="RHEA:19821"/>
        <dbReference type="ChEBI" id="CHEBI:15378"/>
        <dbReference type="ChEBI" id="CHEBI:15636"/>
        <dbReference type="ChEBI" id="CHEBI:18608"/>
        <dbReference type="ChEBI" id="CHEBI:57540"/>
        <dbReference type="ChEBI" id="CHEBI:57945"/>
        <dbReference type="EC" id="1.5.1.54"/>
    </reaction>
    <physiologicalReaction direction="right-to-left" evidence="11">
        <dbReference type="Rhea" id="RHEA:19823"/>
    </physiologicalReaction>
</comment>
<evidence type="ECO:0000256" key="5">
    <source>
        <dbReference type="ARBA" id="ARBA00022630"/>
    </source>
</evidence>
<comment type="similarity">
    <text evidence="3 12">Belongs to the methylenetetrahydrofolate reductase family.</text>
</comment>
<evidence type="ECO:0000256" key="1">
    <source>
        <dbReference type="ARBA" id="ARBA00001974"/>
    </source>
</evidence>